<gene>
    <name evidence="4" type="ORF">POJ06DRAFT_49283</name>
</gene>
<dbReference type="InterPro" id="IPR011701">
    <property type="entry name" value="MFS"/>
</dbReference>
<protein>
    <submittedName>
        <fullName evidence="4">Major facilitator superfamily domain-containing protein</fullName>
    </submittedName>
</protein>
<feature type="transmembrane region" description="Helical" evidence="3">
    <location>
        <begin position="240"/>
        <end position="263"/>
    </location>
</feature>
<evidence type="ECO:0000256" key="1">
    <source>
        <dbReference type="ARBA" id="ARBA00004141"/>
    </source>
</evidence>
<feature type="transmembrane region" description="Helical" evidence="3">
    <location>
        <begin position="398"/>
        <end position="418"/>
    </location>
</feature>
<dbReference type="Proteomes" id="UP001217417">
    <property type="component" value="Unassembled WGS sequence"/>
</dbReference>
<feature type="transmembrane region" description="Helical" evidence="3">
    <location>
        <begin position="307"/>
        <end position="326"/>
    </location>
</feature>
<keyword evidence="3" id="KW-1133">Transmembrane helix</keyword>
<feature type="transmembrane region" description="Helical" evidence="3">
    <location>
        <begin position="80"/>
        <end position="102"/>
    </location>
</feature>
<dbReference type="Gene3D" id="1.20.1250.20">
    <property type="entry name" value="MFS general substrate transporter like domains"/>
    <property type="match status" value="2"/>
</dbReference>
<dbReference type="EMBL" id="JARPMG010000002">
    <property type="protein sequence ID" value="KAJ8102427.1"/>
    <property type="molecule type" value="Genomic_DNA"/>
</dbReference>
<feature type="transmembrane region" description="Helical" evidence="3">
    <location>
        <begin position="332"/>
        <end position="354"/>
    </location>
</feature>
<comment type="subcellular location">
    <subcellularLocation>
        <location evidence="1">Membrane</location>
        <topology evidence="1">Multi-pass membrane protein</topology>
    </subcellularLocation>
</comment>
<dbReference type="InterPro" id="IPR036259">
    <property type="entry name" value="MFS_trans_sf"/>
</dbReference>
<sequence>MEECDDKSTAIATIADIDLPRGRQDDEIVTPPPDGGYGWVCVAACFAVNCFSWGIVASYGVYLSHYLNSGIYPEASSIDFALIGGFNFSMAMLAAPLVTFLTRKFGIRFTMTIGVILLSGGFIAASFANRVWHLYLTQGLLVGLGVGFNYIPSMAVLSQWFEKKRSLANGISSGGSGIGGAVFSWATQAMIDRLGLAWALRVTGIITFVGNMTAAILMRDRNHHIRPTQFAFDTRLLRRYDVLLLLSWAIISMLGYITILFSLPDFAMSIGLSRAQATDIVGFLNIGTAVGRPIIGIWSDRYSRIDVAGLLTLLCGLCCFAFWLPATSYGLTVFFALIIGGIVGVFWMTIGPLCVEVAGLKELQSLLSLAWTSIILPTTFSEVIALKLRRPGSSREYLYPQIFAGLSYIVASLFVLELRRVKRRDRQKCG</sequence>
<dbReference type="GO" id="GO:0022857">
    <property type="term" value="F:transmembrane transporter activity"/>
    <property type="evidence" value="ECO:0007669"/>
    <property type="project" value="InterPro"/>
</dbReference>
<evidence type="ECO:0000313" key="5">
    <source>
        <dbReference type="Proteomes" id="UP001217417"/>
    </source>
</evidence>
<keyword evidence="5" id="KW-1185">Reference proteome</keyword>
<reference evidence="4" key="1">
    <citation type="submission" date="2023-03" db="EMBL/GenBank/DDBJ databases">
        <title>Near-Complete genome sequence of Lipomyces tetrasporous NRRL Y-64009, an oleaginous yeast capable of growing on lignocellulosic hydrolysates.</title>
        <authorList>
            <consortium name="Lawrence Berkeley National Laboratory"/>
            <person name="Jagtap S.S."/>
            <person name="Liu J.-J."/>
            <person name="Walukiewicz H.E."/>
            <person name="Pangilinan J."/>
            <person name="Lipzen A."/>
            <person name="Ahrendt S."/>
            <person name="Koriabine M."/>
            <person name="Cobaugh K."/>
            <person name="Salamov A."/>
            <person name="Yoshinaga Y."/>
            <person name="Ng V."/>
            <person name="Daum C."/>
            <person name="Grigoriev I.V."/>
            <person name="Slininger P.J."/>
            <person name="Dien B.S."/>
            <person name="Jin Y.-S."/>
            <person name="Rao C.V."/>
        </authorList>
    </citation>
    <scope>NUCLEOTIDE SEQUENCE</scope>
    <source>
        <strain evidence="4">NRRL Y-64009</strain>
    </source>
</reference>
<dbReference type="Pfam" id="PF07690">
    <property type="entry name" value="MFS_1"/>
    <property type="match status" value="1"/>
</dbReference>
<comment type="similarity">
    <text evidence="2">Belongs to the major facilitator superfamily. Monocarboxylate porter (TC 2.A.1.13) family.</text>
</comment>
<keyword evidence="3" id="KW-0472">Membrane</keyword>
<dbReference type="GO" id="GO:0016020">
    <property type="term" value="C:membrane"/>
    <property type="evidence" value="ECO:0007669"/>
    <property type="project" value="UniProtKB-SubCell"/>
</dbReference>
<comment type="caution">
    <text evidence="4">The sequence shown here is derived from an EMBL/GenBank/DDBJ whole genome shotgun (WGS) entry which is preliminary data.</text>
</comment>
<evidence type="ECO:0000256" key="3">
    <source>
        <dbReference type="SAM" id="Phobius"/>
    </source>
</evidence>
<dbReference type="SUPFAM" id="SSF103473">
    <property type="entry name" value="MFS general substrate transporter"/>
    <property type="match status" value="1"/>
</dbReference>
<dbReference type="RefSeq" id="XP_056045877.1">
    <property type="nucleotide sequence ID" value="XM_056191121.1"/>
</dbReference>
<feature type="transmembrane region" description="Helical" evidence="3">
    <location>
        <begin position="167"/>
        <end position="186"/>
    </location>
</feature>
<dbReference type="GeneID" id="80886287"/>
<organism evidence="4 5">
    <name type="scientific">Lipomyces tetrasporus</name>
    <dbReference type="NCBI Taxonomy" id="54092"/>
    <lineage>
        <taxon>Eukaryota</taxon>
        <taxon>Fungi</taxon>
        <taxon>Dikarya</taxon>
        <taxon>Ascomycota</taxon>
        <taxon>Saccharomycotina</taxon>
        <taxon>Lipomycetes</taxon>
        <taxon>Lipomycetales</taxon>
        <taxon>Lipomycetaceae</taxon>
        <taxon>Lipomyces</taxon>
    </lineage>
</organism>
<feature type="transmembrane region" description="Helical" evidence="3">
    <location>
        <begin position="37"/>
        <end position="60"/>
    </location>
</feature>
<proteinExistence type="inferred from homology"/>
<dbReference type="AlphaFoldDB" id="A0AAD7VTT2"/>
<name>A0AAD7VTT2_9ASCO</name>
<evidence type="ECO:0000313" key="4">
    <source>
        <dbReference type="EMBL" id="KAJ8102427.1"/>
    </source>
</evidence>
<feature type="transmembrane region" description="Helical" evidence="3">
    <location>
        <begin position="109"/>
        <end position="128"/>
    </location>
</feature>
<dbReference type="InterPro" id="IPR050327">
    <property type="entry name" value="Proton-linked_MCT"/>
</dbReference>
<feature type="transmembrane region" description="Helical" evidence="3">
    <location>
        <begin position="198"/>
        <end position="219"/>
    </location>
</feature>
<accession>A0AAD7VTT2</accession>
<dbReference type="PANTHER" id="PTHR11360:SF315">
    <property type="entry name" value="TRANSPORTER MCH2-RELATED"/>
    <property type="match status" value="1"/>
</dbReference>
<keyword evidence="3" id="KW-0812">Transmembrane</keyword>
<evidence type="ECO:0000256" key="2">
    <source>
        <dbReference type="ARBA" id="ARBA00006727"/>
    </source>
</evidence>
<dbReference type="PANTHER" id="PTHR11360">
    <property type="entry name" value="MONOCARBOXYLATE TRANSPORTER"/>
    <property type="match status" value="1"/>
</dbReference>
<feature type="transmembrane region" description="Helical" evidence="3">
    <location>
        <begin position="134"/>
        <end position="155"/>
    </location>
</feature>